<dbReference type="Proteomes" id="UP000638918">
    <property type="component" value="Unassembled WGS sequence"/>
</dbReference>
<dbReference type="RefSeq" id="WP_191743161.1">
    <property type="nucleotide sequence ID" value="NZ_JACSQU010000001.1"/>
</dbReference>
<dbReference type="Pfam" id="PF10988">
    <property type="entry name" value="DUF2807"/>
    <property type="match status" value="1"/>
</dbReference>
<evidence type="ECO:0000313" key="3">
    <source>
        <dbReference type="EMBL" id="MBD7940794.1"/>
    </source>
</evidence>
<sequence>MKPAAIAAALGSALAVSAVLAAPAFAAEVTIRNAVARVIVIPEDRADVGVEITQGSADLPELRLERRGGQVRIDGGLGRGRGMSFNGGPIGSCNSGPADARQPGEGATVEVRGKGRIRMEDAPLIVLRTPRDVDVNGGGAVFGAVGRGARSVDLGSGGCGSWTVANVDGDVELSVGGSGSIRAGTSRNLEAAVGGSGSVFAGATGTLDASVGGSGSVDVARVDGETAIAIGGSGGVRVRGGHAPVLRVSIGGSGDVRFEGEAGDVSASIAGSGDVRVAEATGRVSRSIVGSGDLRIGR</sequence>
<reference evidence="3 4" key="1">
    <citation type="submission" date="2020-08" db="EMBL/GenBank/DDBJ databases">
        <title>A Genomic Blueprint of the Chicken Gut Microbiome.</title>
        <authorList>
            <person name="Gilroy R."/>
            <person name="Ravi A."/>
            <person name="Getino M."/>
            <person name="Pursley I."/>
            <person name="Horton D.L."/>
            <person name="Alikhan N.-F."/>
            <person name="Baker D."/>
            <person name="Gharbi K."/>
            <person name="Hall N."/>
            <person name="Watson M."/>
            <person name="Adriaenssens E.M."/>
            <person name="Foster-Nyarko E."/>
            <person name="Jarju S."/>
            <person name="Secka A."/>
            <person name="Antonio M."/>
            <person name="Oren A."/>
            <person name="Chaudhuri R."/>
            <person name="La Ragione R.M."/>
            <person name="Hildebrand F."/>
            <person name="Pallen M.J."/>
        </authorList>
    </citation>
    <scope>NUCLEOTIDE SEQUENCE [LARGE SCALE GENOMIC DNA]</scope>
    <source>
        <strain evidence="3 4">Sa3CVA3</strain>
    </source>
</reference>
<evidence type="ECO:0000313" key="4">
    <source>
        <dbReference type="Proteomes" id="UP000638918"/>
    </source>
</evidence>
<name>A0ABR8QZ41_9CAUL</name>
<evidence type="ECO:0000259" key="2">
    <source>
        <dbReference type="Pfam" id="PF10988"/>
    </source>
</evidence>
<keyword evidence="4" id="KW-1185">Reference proteome</keyword>
<dbReference type="InterPro" id="IPR021255">
    <property type="entry name" value="DUF2807"/>
</dbReference>
<proteinExistence type="predicted"/>
<gene>
    <name evidence="3" type="ORF">H9656_05265</name>
</gene>
<protein>
    <submittedName>
        <fullName evidence="3">DUF2807 domain-containing protein</fullName>
    </submittedName>
</protein>
<dbReference type="Gene3D" id="2.160.20.120">
    <property type="match status" value="2"/>
</dbReference>
<evidence type="ECO:0000256" key="1">
    <source>
        <dbReference type="SAM" id="SignalP"/>
    </source>
</evidence>
<organism evidence="3 4">
    <name type="scientific">Brevundimonas guildfordensis</name>
    <dbReference type="NCBI Taxonomy" id="2762241"/>
    <lineage>
        <taxon>Bacteria</taxon>
        <taxon>Pseudomonadati</taxon>
        <taxon>Pseudomonadota</taxon>
        <taxon>Alphaproteobacteria</taxon>
        <taxon>Caulobacterales</taxon>
        <taxon>Caulobacteraceae</taxon>
        <taxon>Brevundimonas</taxon>
    </lineage>
</organism>
<comment type="caution">
    <text evidence="3">The sequence shown here is derived from an EMBL/GenBank/DDBJ whole genome shotgun (WGS) entry which is preliminary data.</text>
</comment>
<keyword evidence="1" id="KW-0732">Signal</keyword>
<dbReference type="EMBL" id="JACSQU010000001">
    <property type="protein sequence ID" value="MBD7940794.1"/>
    <property type="molecule type" value="Genomic_DNA"/>
</dbReference>
<accession>A0ABR8QZ41</accession>
<feature type="signal peptide" evidence="1">
    <location>
        <begin position="1"/>
        <end position="26"/>
    </location>
</feature>
<feature type="chain" id="PRO_5045598386" evidence="1">
    <location>
        <begin position="27"/>
        <end position="298"/>
    </location>
</feature>
<feature type="domain" description="Putative auto-transporter adhesin head GIN" evidence="2">
    <location>
        <begin position="206"/>
        <end position="296"/>
    </location>
</feature>